<proteinExistence type="predicted"/>
<organism evidence="2 3">
    <name type="scientific">Methanobacterium spitsbergense</name>
    <dbReference type="NCBI Taxonomy" id="2874285"/>
    <lineage>
        <taxon>Archaea</taxon>
        <taxon>Methanobacteriati</taxon>
        <taxon>Methanobacteriota</taxon>
        <taxon>Methanomada group</taxon>
        <taxon>Methanobacteria</taxon>
        <taxon>Methanobacteriales</taxon>
        <taxon>Methanobacteriaceae</taxon>
        <taxon>Methanobacterium</taxon>
    </lineage>
</organism>
<dbReference type="InterPro" id="IPR037401">
    <property type="entry name" value="SnoaL-like"/>
</dbReference>
<comment type="caution">
    <text evidence="2">The sequence shown here is derived from an EMBL/GenBank/DDBJ whole genome shotgun (WGS) entry which is preliminary data.</text>
</comment>
<dbReference type="RefSeq" id="WP_223791116.1">
    <property type="nucleotide sequence ID" value="NZ_JAIOUQ010000005.1"/>
</dbReference>
<keyword evidence="3" id="KW-1185">Reference proteome</keyword>
<accession>A0A8T5UNF2</accession>
<dbReference type="AlphaFoldDB" id="A0A8T5UNF2"/>
<evidence type="ECO:0000313" key="2">
    <source>
        <dbReference type="EMBL" id="MBZ2165492.1"/>
    </source>
</evidence>
<dbReference type="InterPro" id="IPR032710">
    <property type="entry name" value="NTF2-like_dom_sf"/>
</dbReference>
<dbReference type="EMBL" id="JAIOUQ010000005">
    <property type="protein sequence ID" value="MBZ2165492.1"/>
    <property type="molecule type" value="Genomic_DNA"/>
</dbReference>
<sequence length="219" mass="25230">MASISNKKRAIAFIISFETGNRQIIENWVSEDYTPHYPDVRDGKDALLDYFDTLQKIDIIIDIRRAIEDGDYVTVHSEYSGPLVVFDVFKFEDGKIVEHWATGQESVQKTVNGHSMIDGPTEIYDLDKTSENKALIKEWEDVLINRDYGKIKNFFDDDNYVQHNPLFKDGLSGRRKGHIELGKQGMDMELNKNHLIIGEGNFVLSVNEGNWRGEHVFIF</sequence>
<dbReference type="SUPFAM" id="SSF54427">
    <property type="entry name" value="NTF2-like"/>
    <property type="match status" value="2"/>
</dbReference>
<dbReference type="Gene3D" id="3.10.450.50">
    <property type="match status" value="2"/>
</dbReference>
<evidence type="ECO:0000259" key="1">
    <source>
        <dbReference type="Pfam" id="PF12680"/>
    </source>
</evidence>
<name>A0A8T5UNF2_9EURY</name>
<feature type="domain" description="SnoaL-like" evidence="1">
    <location>
        <begin position="13"/>
        <end position="99"/>
    </location>
</feature>
<protein>
    <submittedName>
        <fullName evidence="2">Nuclear transport factor 2 family protein</fullName>
    </submittedName>
</protein>
<dbReference type="Proteomes" id="UP000825933">
    <property type="component" value="Unassembled WGS sequence"/>
</dbReference>
<dbReference type="Pfam" id="PF12680">
    <property type="entry name" value="SnoaL_2"/>
    <property type="match status" value="1"/>
</dbReference>
<reference evidence="3" key="1">
    <citation type="journal article" date="2022" name="Microbiol. Resour. Announc.">
        <title>Draft Genome Sequence of a Methanogenic Archaeon from West Spitsbergen Permafrost.</title>
        <authorList>
            <person name="Trubitsyn V."/>
            <person name="Rivkina E."/>
            <person name="Shcherbakova V."/>
        </authorList>
    </citation>
    <scope>NUCLEOTIDE SEQUENCE [LARGE SCALE GENOMIC DNA]</scope>
    <source>
        <strain evidence="3">VT</strain>
    </source>
</reference>
<evidence type="ECO:0000313" key="3">
    <source>
        <dbReference type="Proteomes" id="UP000825933"/>
    </source>
</evidence>
<gene>
    <name evidence="2" type="ORF">K8N75_05490</name>
</gene>